<protein>
    <submittedName>
        <fullName evidence="1">Transposase domain protein</fullName>
    </submittedName>
</protein>
<evidence type="ECO:0000313" key="2">
    <source>
        <dbReference type="Proteomes" id="UP000050280"/>
    </source>
</evidence>
<name>A0A0P7B138_9FLAO</name>
<accession>A0A0P7B138</accession>
<gene>
    <name evidence="1" type="ORF">I595_1105</name>
</gene>
<proteinExistence type="predicted"/>
<comment type="caution">
    <text evidence="1">The sequence shown here is derived from an EMBL/GenBank/DDBJ whole genome shotgun (WGS) entry which is preliminary data.</text>
</comment>
<evidence type="ECO:0000313" key="1">
    <source>
        <dbReference type="EMBL" id="KPM32679.1"/>
    </source>
</evidence>
<dbReference type="STRING" id="1300341.I595_1105"/>
<reference evidence="1 2" key="1">
    <citation type="submission" date="2015-09" db="EMBL/GenBank/DDBJ databases">
        <title>Genome sequence of the marine flavobacterium Croceitalea dokdonensis DOKDO 023 that contains proton- and sodium-pumping rhodopsins.</title>
        <authorList>
            <person name="Kwon S.-K."/>
            <person name="Lee H.K."/>
            <person name="Kwak M.-J."/>
            <person name="Kim J.F."/>
        </authorList>
    </citation>
    <scope>NUCLEOTIDE SEQUENCE [LARGE SCALE GENOMIC DNA]</scope>
    <source>
        <strain evidence="1 2">DOKDO 023</strain>
    </source>
</reference>
<keyword evidence="2" id="KW-1185">Reference proteome</keyword>
<sequence length="56" mass="6101">MGKQQSTLGLIFGTGTPFMGKRKINTRGIKQVNKVMHLLAIACNLTTYRPAGVPEI</sequence>
<dbReference type="Proteomes" id="UP000050280">
    <property type="component" value="Unassembled WGS sequence"/>
</dbReference>
<dbReference type="EMBL" id="LDJX01000002">
    <property type="protein sequence ID" value="KPM32679.1"/>
    <property type="molecule type" value="Genomic_DNA"/>
</dbReference>
<dbReference type="AlphaFoldDB" id="A0A0P7B138"/>
<organism evidence="1 2">
    <name type="scientific">Croceitalea dokdonensis DOKDO 023</name>
    <dbReference type="NCBI Taxonomy" id="1300341"/>
    <lineage>
        <taxon>Bacteria</taxon>
        <taxon>Pseudomonadati</taxon>
        <taxon>Bacteroidota</taxon>
        <taxon>Flavobacteriia</taxon>
        <taxon>Flavobacteriales</taxon>
        <taxon>Flavobacteriaceae</taxon>
        <taxon>Croceitalea</taxon>
    </lineage>
</organism>